<reference evidence="3" key="1">
    <citation type="journal article" date="2013" name="Nat. Genet.">
        <title>The duck genome and transcriptome provide insight into an avian influenza virus reservoir species.</title>
        <authorList>
            <person name="Huang Y."/>
            <person name="Li Y."/>
            <person name="Burt D.W."/>
            <person name="Chen H."/>
            <person name="Zhang Y."/>
            <person name="Qian W."/>
            <person name="Kim H."/>
            <person name="Gan S."/>
            <person name="Zhao Y."/>
            <person name="Li J."/>
            <person name="Yi K."/>
            <person name="Feng H."/>
            <person name="Zhu P."/>
            <person name="Li B."/>
            <person name="Liu Q."/>
            <person name="Fairley S."/>
            <person name="Magor K.E."/>
            <person name="Du Z."/>
            <person name="Hu X."/>
            <person name="Goodman L."/>
            <person name="Tafer H."/>
            <person name="Vignal A."/>
            <person name="Lee T."/>
            <person name="Kim K.W."/>
            <person name="Sheng Z."/>
            <person name="An Y."/>
            <person name="Searle S."/>
            <person name="Herrero J."/>
            <person name="Groenen M.A."/>
            <person name="Crooijmans R.P."/>
            <person name="Faraut T."/>
            <person name="Cai Q."/>
            <person name="Webster R.G."/>
            <person name="Aldridge J.R."/>
            <person name="Warren W.C."/>
            <person name="Bartschat S."/>
            <person name="Kehr S."/>
            <person name="Marz M."/>
            <person name="Stadler P.F."/>
            <person name="Smith J."/>
            <person name="Kraus R.H."/>
            <person name="Zhao Y."/>
            <person name="Ren L."/>
            <person name="Fei J."/>
            <person name="Morisson M."/>
            <person name="Kaiser P."/>
            <person name="Griffin D.K."/>
            <person name="Rao M."/>
            <person name="Pitel F."/>
            <person name="Wang J."/>
            <person name="Li N."/>
        </authorList>
    </citation>
    <scope>NUCLEOTIDE SEQUENCE [LARGE SCALE GENOMIC DNA]</scope>
</reference>
<feature type="region of interest" description="Disordered" evidence="1">
    <location>
        <begin position="277"/>
        <end position="318"/>
    </location>
</feature>
<dbReference type="AlphaFoldDB" id="R0JUD0"/>
<organism evidence="2 3">
    <name type="scientific">Anas platyrhynchos</name>
    <name type="common">Mallard</name>
    <name type="synonym">Anas boschas</name>
    <dbReference type="NCBI Taxonomy" id="8839"/>
    <lineage>
        <taxon>Eukaryota</taxon>
        <taxon>Metazoa</taxon>
        <taxon>Chordata</taxon>
        <taxon>Craniata</taxon>
        <taxon>Vertebrata</taxon>
        <taxon>Euteleostomi</taxon>
        <taxon>Archelosauria</taxon>
        <taxon>Archosauria</taxon>
        <taxon>Dinosauria</taxon>
        <taxon>Saurischia</taxon>
        <taxon>Theropoda</taxon>
        <taxon>Coelurosauria</taxon>
        <taxon>Aves</taxon>
        <taxon>Neognathae</taxon>
        <taxon>Galloanserae</taxon>
        <taxon>Anseriformes</taxon>
        <taxon>Anatidae</taxon>
        <taxon>Anatinae</taxon>
        <taxon>Anas</taxon>
    </lineage>
</organism>
<evidence type="ECO:0000256" key="1">
    <source>
        <dbReference type="SAM" id="MobiDB-lite"/>
    </source>
</evidence>
<dbReference type="Proteomes" id="UP000296049">
    <property type="component" value="Unassembled WGS sequence"/>
</dbReference>
<accession>R0JUD0</accession>
<feature type="compositionally biased region" description="Pro residues" evidence="1">
    <location>
        <begin position="279"/>
        <end position="290"/>
    </location>
</feature>
<evidence type="ECO:0000313" key="2">
    <source>
        <dbReference type="EMBL" id="EOB01121.1"/>
    </source>
</evidence>
<protein>
    <submittedName>
        <fullName evidence="2">Uncharacterized protein</fullName>
    </submittedName>
</protein>
<proteinExistence type="predicted"/>
<name>R0JUD0_ANAPL</name>
<keyword evidence="3" id="KW-1185">Reference proteome</keyword>
<evidence type="ECO:0000313" key="3">
    <source>
        <dbReference type="Proteomes" id="UP000296049"/>
    </source>
</evidence>
<dbReference type="EMBL" id="KB743121">
    <property type="protein sequence ID" value="EOB01121.1"/>
    <property type="molecule type" value="Genomic_DNA"/>
</dbReference>
<gene>
    <name evidence="2" type="ORF">Anapl_14168</name>
</gene>
<sequence length="318" mass="33152">MEAEDAGGCETTRSSCQLQEAAWAPPASENAAPHPGSLALWSQSWEQKGGPNFQGLRAASAQCDTSATKMRPVWPKCHSGLQQRTIFCTSYPTPLELWGCRVKAQGHQGSAVPPSSTSPIPQPQRSNLGWAGDGVQGLATTWPSSSTAAGSRPSWDGAGQDRASVKVVFKSLGLGRGSTVEQQGPRKFSFREEGYRLGHLKGILDTRGQLKDVKPWGMSCVCAFAAYAKGSGAAAARKGKATALGKAHSTADPGSHGSRCAASLSGRATADLQSCQVPWPAPALRPPSPAPSTAGSQQAESCSGCPGSAQREQQDPRQ</sequence>